<reference evidence="7" key="1">
    <citation type="journal article" date="2014" name="Genome Announc.">
        <title>Draft genome sequence of Colletotrichum sublineola, a destructive pathogen of cultivated sorghum.</title>
        <authorList>
            <person name="Baroncelli R."/>
            <person name="Sanz-Martin J.M."/>
            <person name="Rech G.E."/>
            <person name="Sukno S.A."/>
            <person name="Thon M.R."/>
        </authorList>
    </citation>
    <scope>NUCLEOTIDE SEQUENCE [LARGE SCALE GENOMIC DNA]</scope>
    <source>
        <strain evidence="7">TX430BB</strain>
    </source>
</reference>
<keyword evidence="1" id="KW-0596">Phosphopantetheine</keyword>
<dbReference type="PANTHER" id="PTHR45527:SF1">
    <property type="entry name" value="FATTY ACID SYNTHASE"/>
    <property type="match status" value="1"/>
</dbReference>
<dbReference type="Gene3D" id="3.30.559.10">
    <property type="entry name" value="Chloramphenicol acetyltransferase-like domain"/>
    <property type="match status" value="1"/>
</dbReference>
<gene>
    <name evidence="6" type="ORF">CSUB01_09491</name>
</gene>
<feature type="domain" description="Carrier" evidence="5">
    <location>
        <begin position="1033"/>
        <end position="1109"/>
    </location>
</feature>
<dbReference type="GO" id="GO:0031177">
    <property type="term" value="F:phosphopantetheine binding"/>
    <property type="evidence" value="ECO:0007669"/>
    <property type="project" value="InterPro"/>
</dbReference>
<dbReference type="InterPro" id="IPR001242">
    <property type="entry name" value="Condensation_dom"/>
</dbReference>
<dbReference type="PROSITE" id="PS00455">
    <property type="entry name" value="AMP_BINDING"/>
    <property type="match status" value="2"/>
</dbReference>
<dbReference type="Gene3D" id="3.30.300.30">
    <property type="match status" value="2"/>
</dbReference>
<dbReference type="InterPro" id="IPR036291">
    <property type="entry name" value="NAD(P)-bd_dom_sf"/>
</dbReference>
<dbReference type="SUPFAM" id="SSF56801">
    <property type="entry name" value="Acetyl-CoA synthetase-like"/>
    <property type="match status" value="2"/>
</dbReference>
<name>A0A066X4K3_COLSU</name>
<evidence type="ECO:0000313" key="7">
    <source>
        <dbReference type="Proteomes" id="UP000027238"/>
    </source>
</evidence>
<dbReference type="InterPro" id="IPR023213">
    <property type="entry name" value="CAT-like_dom_sf"/>
</dbReference>
<evidence type="ECO:0000256" key="2">
    <source>
        <dbReference type="ARBA" id="ARBA00022553"/>
    </source>
</evidence>
<dbReference type="Gene3D" id="3.40.50.720">
    <property type="entry name" value="NAD(P)-binding Rossmann-like Domain"/>
    <property type="match status" value="1"/>
</dbReference>
<dbReference type="FunFam" id="3.40.50.12780:FF:000014">
    <property type="entry name" value="Nonribosomal peptide synthetase 1"/>
    <property type="match status" value="2"/>
</dbReference>
<dbReference type="SUPFAM" id="SSF47336">
    <property type="entry name" value="ACP-like"/>
    <property type="match status" value="1"/>
</dbReference>
<dbReference type="Pfam" id="PF00501">
    <property type="entry name" value="AMP-binding"/>
    <property type="match status" value="2"/>
</dbReference>
<dbReference type="Pfam" id="PF00550">
    <property type="entry name" value="PP-binding"/>
    <property type="match status" value="1"/>
</dbReference>
<protein>
    <submittedName>
        <fullName evidence="6">Putative amino acid adenylation domain-containing protein</fullName>
    </submittedName>
</protein>
<dbReference type="PROSITE" id="PS50075">
    <property type="entry name" value="CARRIER"/>
    <property type="match status" value="1"/>
</dbReference>
<dbReference type="FunFam" id="3.40.50.980:FF:000001">
    <property type="entry name" value="Non-ribosomal peptide synthetase"/>
    <property type="match status" value="2"/>
</dbReference>
<dbReference type="OMA" id="CTPISTI"/>
<dbReference type="GO" id="GO:0043041">
    <property type="term" value="P:amino acid activation for nonribosomal peptide biosynthetic process"/>
    <property type="evidence" value="ECO:0007669"/>
    <property type="project" value="TreeGrafter"/>
</dbReference>
<evidence type="ECO:0000256" key="1">
    <source>
        <dbReference type="ARBA" id="ARBA00022450"/>
    </source>
</evidence>
<dbReference type="InterPro" id="IPR020806">
    <property type="entry name" value="PKS_PP-bd"/>
</dbReference>
<dbReference type="InterPro" id="IPR013120">
    <property type="entry name" value="FAR_NAD-bd"/>
</dbReference>
<dbReference type="Gene3D" id="1.10.1200.10">
    <property type="entry name" value="ACP-like"/>
    <property type="match status" value="1"/>
</dbReference>
<feature type="compositionally biased region" description="Polar residues" evidence="4">
    <location>
        <begin position="241"/>
        <end position="250"/>
    </location>
</feature>
<dbReference type="SMART" id="SM00823">
    <property type="entry name" value="PKS_PP"/>
    <property type="match status" value="1"/>
</dbReference>
<dbReference type="PANTHER" id="PTHR45527">
    <property type="entry name" value="NONRIBOSOMAL PEPTIDE SYNTHETASE"/>
    <property type="match status" value="1"/>
</dbReference>
<feature type="region of interest" description="Disordered" evidence="4">
    <location>
        <begin position="199"/>
        <end position="250"/>
    </location>
</feature>
<keyword evidence="7" id="KW-1185">Reference proteome</keyword>
<keyword evidence="2" id="KW-0597">Phosphoprotein</keyword>
<evidence type="ECO:0000256" key="4">
    <source>
        <dbReference type="SAM" id="MobiDB-lite"/>
    </source>
</evidence>
<dbReference type="HOGENOM" id="CLU_000022_60_8_1"/>
<dbReference type="CDD" id="cd05918">
    <property type="entry name" value="A_NRPS_SidN3_like"/>
    <property type="match status" value="2"/>
</dbReference>
<organism evidence="6 7">
    <name type="scientific">Colletotrichum sublineola</name>
    <name type="common">Sorghum anthracnose fungus</name>
    <dbReference type="NCBI Taxonomy" id="1173701"/>
    <lineage>
        <taxon>Eukaryota</taxon>
        <taxon>Fungi</taxon>
        <taxon>Dikarya</taxon>
        <taxon>Ascomycota</taxon>
        <taxon>Pezizomycotina</taxon>
        <taxon>Sordariomycetes</taxon>
        <taxon>Hypocreomycetidae</taxon>
        <taxon>Glomerellales</taxon>
        <taxon>Glomerellaceae</taxon>
        <taxon>Colletotrichum</taxon>
        <taxon>Colletotrichum graminicola species complex</taxon>
    </lineage>
</organism>
<dbReference type="InterPro" id="IPR000873">
    <property type="entry name" value="AMP-dep_synth/lig_dom"/>
</dbReference>
<evidence type="ECO:0000259" key="5">
    <source>
        <dbReference type="PROSITE" id="PS50075"/>
    </source>
</evidence>
<dbReference type="CDD" id="cd19545">
    <property type="entry name" value="FUM14_C_NRPS-like"/>
    <property type="match status" value="1"/>
</dbReference>
<dbReference type="SUPFAM" id="SSF51735">
    <property type="entry name" value="NAD(P)-binding Rossmann-fold domains"/>
    <property type="match status" value="1"/>
</dbReference>
<dbReference type="FunFam" id="1.10.1200.10:FF:000005">
    <property type="entry name" value="Nonribosomal peptide synthetase 1"/>
    <property type="match status" value="1"/>
</dbReference>
<dbReference type="FunFam" id="3.30.300.30:FF:000015">
    <property type="entry name" value="Nonribosomal peptide synthase SidD"/>
    <property type="match status" value="2"/>
</dbReference>
<dbReference type="NCBIfam" id="TIGR01733">
    <property type="entry name" value="AA-adenyl-dom"/>
    <property type="match status" value="2"/>
</dbReference>
<dbReference type="InterPro" id="IPR020845">
    <property type="entry name" value="AMP-binding_CS"/>
</dbReference>
<dbReference type="eggNOG" id="KOG1178">
    <property type="taxonomic scope" value="Eukaryota"/>
</dbReference>
<accession>A0A066X4K3</accession>
<comment type="caution">
    <text evidence="6">The sequence shown here is derived from an EMBL/GenBank/DDBJ whole genome shotgun (WGS) entry which is preliminary data.</text>
</comment>
<feature type="compositionally biased region" description="Basic and acidic residues" evidence="4">
    <location>
        <begin position="207"/>
        <end position="220"/>
    </location>
</feature>
<keyword evidence="3" id="KW-0436">Ligase</keyword>
<dbReference type="GO" id="GO:0016874">
    <property type="term" value="F:ligase activity"/>
    <property type="evidence" value="ECO:0007669"/>
    <property type="project" value="UniProtKB-KW"/>
</dbReference>
<dbReference type="OrthoDB" id="416786at2759"/>
<dbReference type="InterPro" id="IPR036736">
    <property type="entry name" value="ACP-like_sf"/>
</dbReference>
<evidence type="ECO:0000313" key="6">
    <source>
        <dbReference type="EMBL" id="KDN60656.1"/>
    </source>
</evidence>
<dbReference type="InterPro" id="IPR045851">
    <property type="entry name" value="AMP-bd_C_sf"/>
</dbReference>
<dbReference type="STRING" id="1173701.A0A066X4K3"/>
<evidence type="ECO:0000256" key="3">
    <source>
        <dbReference type="ARBA" id="ARBA00022598"/>
    </source>
</evidence>
<dbReference type="EMBL" id="JMSE01001485">
    <property type="protein sequence ID" value="KDN60656.1"/>
    <property type="molecule type" value="Genomic_DNA"/>
</dbReference>
<dbReference type="InterPro" id="IPR009081">
    <property type="entry name" value="PP-bd_ACP"/>
</dbReference>
<dbReference type="Proteomes" id="UP000027238">
    <property type="component" value="Unassembled WGS sequence"/>
</dbReference>
<sequence>MLMRKRDLTAYMNPCKAQAATAFNVTRYKRTEFPGSYAANGHNDKAERIRTTQDESPIPSRMPIRTEPQTFPLLEDVSGNLVPQRAALPTSLICNIEAAASLWNPSYTTVPQDSGSGGVTPYEASQIEVTGRTMKRLTARGHAIELAFLGRWKLTPRLHSVKFVFDTPTPADAQTPDEIVFENPFPADVAGVPKRFVFKSPTAQSPKQEDDAARTTHENGEDSPSGKSQLGEPHAAKSTAADANTTTNQRSRVRGPVCELGGDIHSAVCAAWAMILSSRTGSEDVSFKICDPSRSCPLSPVRLSIDRSLQVSTFLRCVADLQPSSGAPDIASGMMSPASDSFLSQTIVVFSTTALGVQNLPDATNCAIRLECSIDNQELELSATFDQHCFSRLEVRLLLDDLEHVLWQLDHFKAQEKTVGDIHTLSPASQRHLVQLNRPLPEAEDVLIHDVIARQAESRNQAHAVCAWDGTLSYSQLQNHADKLANHLRSIGAGPEALVPVIFEKSLWSIVAMLGVIRAGGAVVALDPSLPTARIRMIVQDVKASIILSSASNRHKIPEHITRENRVIVGEPLFTTLSTRATSWAVRPMVTSHNALYVVYTSGSTGKPKGVVVTHSAFCSSSRGFSKAIHLDSPKARVLQYSSFSFDISMLEILSTLMAGACICIPSEEERMNNLAGCITGMGVNWAMLTPSVASLMSPEEVPSLEVLCFVGEALPQNVADTWADRVKTINAYGPAECSAVTIVSQPRTKGVKSISIGQPANCAVWIVTENGKLAPFNSIGEIIIEGPPLARGYLGDEEQTDAVFLGDPSFLRGVVVDPMRCYRTGDLGRMNVDGSIDFLGRRDSQVKINGQRVELGEIEHQLKQFLQANRSFEASEFTGDVVVELLRPVGATSGVLTAFLAPKRMAGSSAHYREQSIISITDPAWRDTHDRFKEASREVSGVLPAYMIPNAVIPCYALPLSTSGKVDRKALRRLGNAMTMKELLRLPEQQNDAVSIVSTDTSGLQSTDLTDCEGESSVGQHTVSSDAQPSDLNCTPVELALRKAWAKVLGVSEDTITADDDFFRLGGDSIGAIKVVAACRRLGLQINVASIFKNSVLKKMALVCQSAEDSHVKPTVRFAPFQLLRQDAVSELREEASFQCGVKSDDIEDLYPCTHMQEGLMAVNLTRPGSYTGRWIHPLPREIDLIRFRSAWEEIHATSPILRTRFATTSAAGSLQVVIKEKIQWLFHDDLEAYLEKDDSDPMFPGDSLTRFALVSSTDGAWTFVWTIHHMLYDGWSLAMLCSKVNDLYHDRVVKPATDYRHFVLYTNKLSSNTYSDYWMKELLNSPASCFPAPPKQGHLSFARAVVRDELVLDLDQSAGITMSTLVRAAWAVMVSHLSASDDIVFGATVSGRNALLEDIESIEGPTIASVPIRVRLDKEMSVLDFLRQIQDQATSMIPFEQAGIQRIKTLNDDTKRGCKFQSLLVVQAGGGWDETGLGPLGKPVYREEYTTFPVTCEVWLHPGRVEFATHVDEEVTSRIFVAQAIETVKVIMTQLAWAASRPNSGLKLAGLVFDQLTGSAKTHFHDTAVAKVSSTLHRIITKKCQIQPERDAIVSTNDRISYASLESMSSALAIHLMECGVSPGEMVPLCFEKSVWAVVAMLGVLKAGAAFVPLDPSQPISRLRDVAAQVKAKFVLVSKFQAKTTDLGVSTRIIVDRDSLEGLTSSSSPSRLTRHSEPDCPAYVIFTSGSTGTPKGVVISHSAFASSAASHGSAFGMSCNNRVLQFSAYSFDASLFEIFTTLIHGGTVCVPTEKERIEAIEEFIERHHVNFALLTPSVARIIDPAEVPSMQTLVLGGEEPDQLVVKKWLDAGIRLFNAYGPSECSIIAACYSCSHEMDPRTIGLPVGCSSLIVDPDDGSSLVPEGEVGELLIGGPILADGYLNNPERTHSAFINTPSGSVDTQPTVDRRFYKTGDLVKRIEDGNMVYVGRKDRQVKITGQRIELGDIESNLAGCLGVNRGVVLFPSQGPFSKQLVAVLELQMGHNATAGLSHRNAYFNERVDSVRRELAMKVPSIMLPTHWVDVCTLWNDGFPLMASGKLDRKRVIACLEALSKGRQAAVNVPAKVVGGSTAILPEEIPAYDLAMKIASLVPSKASSTSSLSMGIGDFFLHTAGLDSLNMMSLMHFIHMKYRTKVSMQLLMDEKTSIRTLAALITGSGEKPGERAKDSSPTAGGRIDILAQVNRYDEKLLHLSTNHHGTAFQHLDDKKDNNIRVFLTGASGYLGTQILRQLLERRNVSRVTTLVRSANFDTAKRRVIEAARKAQWWTEFHEDKLEVWVGDLSQPQLGLEHHHWRLLSDGQTFDVVIHNGAVVHWNKSYSALEAVNVGSTAQLLGIAIQHPSLRFAYVSGGRQWKRGPETDESIALELADSIGYSQTKFVAEVLVKRAAERCLPTARNIAVFRPGLIIGTPTEGIANLDDYIWRLTSANINIGAYNAAHEDAWLHISDAATIAAAAIQTALNPQSQAYAVKSQEDGITWGAFWRLLQLAGYDLRPTPASEWFPAIRNDLFERQEAHPLWPLAHLLEDGSLEWGVHISHPEDCPVQLKVAIRRNIDFLVQAGFLPGAGV</sequence>
<dbReference type="NCBIfam" id="TIGR01746">
    <property type="entry name" value="Thioester-redct"/>
    <property type="match status" value="1"/>
</dbReference>
<dbReference type="InterPro" id="IPR010080">
    <property type="entry name" value="Thioester_reductase-like_dom"/>
</dbReference>
<dbReference type="InterPro" id="IPR010071">
    <property type="entry name" value="AA_adenyl_dom"/>
</dbReference>
<dbReference type="InterPro" id="IPR042099">
    <property type="entry name" value="ANL_N_sf"/>
</dbReference>
<dbReference type="Gene3D" id="3.40.50.12780">
    <property type="entry name" value="N-terminal domain of ligase-like"/>
    <property type="match status" value="2"/>
</dbReference>
<dbReference type="SUPFAM" id="SSF52777">
    <property type="entry name" value="CoA-dependent acyltransferases"/>
    <property type="match status" value="3"/>
</dbReference>
<dbReference type="Pfam" id="PF07993">
    <property type="entry name" value="NAD_binding_4"/>
    <property type="match status" value="1"/>
</dbReference>
<dbReference type="Gene3D" id="3.30.559.30">
    <property type="entry name" value="Nonribosomal peptide synthetase, condensation domain"/>
    <property type="match status" value="2"/>
</dbReference>
<dbReference type="GO" id="GO:0044550">
    <property type="term" value="P:secondary metabolite biosynthetic process"/>
    <property type="evidence" value="ECO:0007669"/>
    <property type="project" value="TreeGrafter"/>
</dbReference>
<proteinExistence type="predicted"/>
<dbReference type="Pfam" id="PF00668">
    <property type="entry name" value="Condensation"/>
    <property type="match status" value="1"/>
</dbReference>
<dbReference type="GO" id="GO:0005737">
    <property type="term" value="C:cytoplasm"/>
    <property type="evidence" value="ECO:0007669"/>
    <property type="project" value="TreeGrafter"/>
</dbReference>